<name>A0A8H3FZS0_9LECA</name>
<dbReference type="PROSITE" id="PS00302">
    <property type="entry name" value="IF5A_HYPUSINE"/>
    <property type="match status" value="1"/>
</dbReference>
<gene>
    <name evidence="10" type="primary">TIF51_2</name>
    <name evidence="10" type="ORF">HETSPECPRED_009054</name>
</gene>
<dbReference type="InterPro" id="IPR019769">
    <property type="entry name" value="Trans_elong_IF5A_hypusine_site"/>
</dbReference>
<keyword evidence="6 8" id="KW-0648">Protein biosynthesis</keyword>
<evidence type="ECO:0000256" key="5">
    <source>
        <dbReference type="ARBA" id="ARBA00022884"/>
    </source>
</evidence>
<dbReference type="FunFam" id="2.30.30.30:FF:000007">
    <property type="entry name" value="Eukaryotic translation initiation factor 5A"/>
    <property type="match status" value="1"/>
</dbReference>
<dbReference type="GO" id="GO:0003723">
    <property type="term" value="F:RNA binding"/>
    <property type="evidence" value="ECO:0007669"/>
    <property type="project" value="UniProtKB-KW"/>
</dbReference>
<dbReference type="GO" id="GO:0003746">
    <property type="term" value="F:translation elongation factor activity"/>
    <property type="evidence" value="ECO:0007669"/>
    <property type="project" value="UniProtKB-UniRule"/>
</dbReference>
<dbReference type="Gene3D" id="2.40.50.140">
    <property type="entry name" value="Nucleic acid-binding proteins"/>
    <property type="match status" value="1"/>
</dbReference>
<keyword evidence="3" id="KW-0963">Cytoplasm</keyword>
<evidence type="ECO:0000256" key="6">
    <source>
        <dbReference type="ARBA" id="ARBA00022917"/>
    </source>
</evidence>
<dbReference type="Gene3D" id="2.30.30.30">
    <property type="match status" value="1"/>
</dbReference>
<dbReference type="InterPro" id="IPR014722">
    <property type="entry name" value="Rib_uL2_dom2"/>
</dbReference>
<dbReference type="InterPro" id="IPR008991">
    <property type="entry name" value="Translation_prot_SH3-like_sf"/>
</dbReference>
<dbReference type="GO" id="GO:0003743">
    <property type="term" value="F:translation initiation factor activity"/>
    <property type="evidence" value="ECO:0007669"/>
    <property type="project" value="UniProtKB-KW"/>
</dbReference>
<keyword evidence="10" id="KW-0396">Initiation factor</keyword>
<dbReference type="PANTHER" id="PTHR11673">
    <property type="entry name" value="TRANSLATION INITIATION FACTOR 5A FAMILY MEMBER"/>
    <property type="match status" value="1"/>
</dbReference>
<dbReference type="EMBL" id="CAJPDS010000071">
    <property type="protein sequence ID" value="CAF9933934.1"/>
    <property type="molecule type" value="Genomic_DNA"/>
</dbReference>
<dbReference type="InterPro" id="IPR048670">
    <property type="entry name" value="IF5A-like_N"/>
</dbReference>
<dbReference type="SUPFAM" id="SSF50249">
    <property type="entry name" value="Nucleic acid-binding proteins"/>
    <property type="match status" value="1"/>
</dbReference>
<dbReference type="SMART" id="SM01376">
    <property type="entry name" value="eIF-5a"/>
    <property type="match status" value="1"/>
</dbReference>
<accession>A0A8H3FZS0</accession>
<dbReference type="GO" id="GO:0005737">
    <property type="term" value="C:cytoplasm"/>
    <property type="evidence" value="ECO:0007669"/>
    <property type="project" value="UniProtKB-SubCell"/>
</dbReference>
<dbReference type="NCBIfam" id="TIGR00037">
    <property type="entry name" value="eIF_5A"/>
    <property type="match status" value="1"/>
</dbReference>
<proteinExistence type="inferred from homology"/>
<comment type="similarity">
    <text evidence="2 8">Belongs to the eIF-5A family.</text>
</comment>
<comment type="subcellular location">
    <subcellularLocation>
        <location evidence="1">Cytoplasm</location>
    </subcellularLocation>
</comment>
<evidence type="ECO:0000256" key="7">
    <source>
        <dbReference type="ARBA" id="ARBA00023071"/>
    </source>
</evidence>
<comment type="function">
    <text evidence="8">Translation factor that promotes translation elongation and termination, particularly upon ribosome stalling at specific amino acid sequence contexts. Binds between the exit (E) and peptidyl (P) site of the ribosome and promotes rescue of stalled ribosome: specifically required for efficient translation of polyproline-containing peptides as well as other motifs that stall the ribosome. Acts as ribosome quality control (RQC) cofactor by joining the RQC complex to facilitate peptidyl transfer during CAT tailing step.</text>
</comment>
<organism evidence="10 11">
    <name type="scientific">Heterodermia speciosa</name>
    <dbReference type="NCBI Taxonomy" id="116794"/>
    <lineage>
        <taxon>Eukaryota</taxon>
        <taxon>Fungi</taxon>
        <taxon>Dikarya</taxon>
        <taxon>Ascomycota</taxon>
        <taxon>Pezizomycotina</taxon>
        <taxon>Lecanoromycetes</taxon>
        <taxon>OSLEUM clade</taxon>
        <taxon>Lecanoromycetidae</taxon>
        <taxon>Caliciales</taxon>
        <taxon>Physciaceae</taxon>
        <taxon>Heterodermia</taxon>
    </lineage>
</organism>
<evidence type="ECO:0000313" key="11">
    <source>
        <dbReference type="Proteomes" id="UP000664521"/>
    </source>
</evidence>
<dbReference type="AlphaFoldDB" id="A0A8H3FZS0"/>
<dbReference type="GO" id="GO:0043022">
    <property type="term" value="F:ribosome binding"/>
    <property type="evidence" value="ECO:0007669"/>
    <property type="project" value="UniProtKB-UniRule"/>
</dbReference>
<dbReference type="Proteomes" id="UP000664521">
    <property type="component" value="Unassembled WGS sequence"/>
</dbReference>
<evidence type="ECO:0000259" key="9">
    <source>
        <dbReference type="SMART" id="SM01376"/>
    </source>
</evidence>
<keyword evidence="11" id="KW-1185">Reference proteome</keyword>
<dbReference type="PIRSF" id="PIRSF003025">
    <property type="entry name" value="eIF5A"/>
    <property type="match status" value="1"/>
</dbReference>
<dbReference type="Pfam" id="PF01287">
    <property type="entry name" value="eIF-5a"/>
    <property type="match status" value="1"/>
</dbReference>
<evidence type="ECO:0000256" key="1">
    <source>
        <dbReference type="ARBA" id="ARBA00004496"/>
    </source>
</evidence>
<evidence type="ECO:0000313" key="10">
    <source>
        <dbReference type="EMBL" id="CAF9933934.1"/>
    </source>
</evidence>
<dbReference type="OrthoDB" id="9975114at2759"/>
<dbReference type="InterPro" id="IPR020189">
    <property type="entry name" value="IF5A_C"/>
</dbReference>
<keyword evidence="5" id="KW-0694">RNA-binding</keyword>
<sequence length="165" mass="18302">MDPVTPQDFSAASFTTSTNASLSTPTQASTLRKGGYILIKTHPCKISSLSTSKPGKHGHAKLSLEAYDIFTHKKYEELSPAHANVEVPVVTKREFLVLLVEREGGWLSLWDREKGETKDDLKVPEGEVGERIERLWRGEEGEVFVTVLGAMGREMVVDCSVVERD</sequence>
<dbReference type="Pfam" id="PF21485">
    <property type="entry name" value="IF5A-like_N"/>
    <property type="match status" value="1"/>
</dbReference>
<keyword evidence="7 8" id="KW-0385">Hypusine</keyword>
<dbReference type="InterPro" id="IPR012340">
    <property type="entry name" value="NA-bd_OB-fold"/>
</dbReference>
<keyword evidence="4" id="KW-0251">Elongation factor</keyword>
<comment type="PTM">
    <text evidence="8">eIF-5A seems to be the only eukaryotic protein to have a hypusine residue which is a post-translational modification of a lysine by the addition of a butylamino group.</text>
</comment>
<reference evidence="10" key="1">
    <citation type="submission" date="2021-03" db="EMBL/GenBank/DDBJ databases">
        <authorList>
            <person name="Tagirdzhanova G."/>
        </authorList>
    </citation>
    <scope>NUCLEOTIDE SEQUENCE</scope>
</reference>
<protein>
    <recommendedName>
        <fullName evidence="8">Eukaryotic translation initiation factor 5A</fullName>
        <shortName evidence="8">eIF-5A</shortName>
    </recommendedName>
</protein>
<dbReference type="SUPFAM" id="SSF50104">
    <property type="entry name" value="Translation proteins SH3-like domain"/>
    <property type="match status" value="1"/>
</dbReference>
<dbReference type="GO" id="GO:0045901">
    <property type="term" value="P:positive regulation of translational elongation"/>
    <property type="evidence" value="ECO:0007669"/>
    <property type="project" value="UniProtKB-UniRule"/>
</dbReference>
<feature type="domain" description="Translation initiation factor 5A C-terminal" evidence="9">
    <location>
        <begin position="89"/>
        <end position="160"/>
    </location>
</feature>
<comment type="caution">
    <text evidence="10">The sequence shown here is derived from an EMBL/GenBank/DDBJ whole genome shotgun (WGS) entry which is preliminary data.</text>
</comment>
<evidence type="ECO:0000256" key="3">
    <source>
        <dbReference type="ARBA" id="ARBA00022490"/>
    </source>
</evidence>
<dbReference type="InterPro" id="IPR001884">
    <property type="entry name" value="IF5A-like"/>
</dbReference>
<evidence type="ECO:0000256" key="2">
    <source>
        <dbReference type="ARBA" id="ARBA00006016"/>
    </source>
</evidence>
<evidence type="ECO:0000256" key="8">
    <source>
        <dbReference type="RuleBase" id="RU362005"/>
    </source>
</evidence>
<evidence type="ECO:0000256" key="4">
    <source>
        <dbReference type="ARBA" id="ARBA00022768"/>
    </source>
</evidence>
<dbReference type="GO" id="GO:0045905">
    <property type="term" value="P:positive regulation of translational termination"/>
    <property type="evidence" value="ECO:0007669"/>
    <property type="project" value="UniProtKB-UniRule"/>
</dbReference>